<protein>
    <submittedName>
        <fullName evidence="1">Uncharacterized protein</fullName>
    </submittedName>
</protein>
<dbReference type="Proteomes" id="UP000186601">
    <property type="component" value="Unassembled WGS sequence"/>
</dbReference>
<name>A0A2R6Q5I0_9APHY</name>
<evidence type="ECO:0000313" key="1">
    <source>
        <dbReference type="EMBL" id="PSS02373.1"/>
    </source>
</evidence>
<comment type="caution">
    <text evidence="1">The sequence shown here is derived from an EMBL/GenBank/DDBJ whole genome shotgun (WGS) entry which is preliminary data.</text>
</comment>
<dbReference type="OrthoDB" id="3270380at2759"/>
<accession>A0A2R6Q5I0</accession>
<sequence>MSRVILHAELRASAVLHFCHHVNVQSFLRSSLVEKMVSMEAWDLLCIIGLATFTPEGQRIALQFWQHIWRRELEQVTDNVDGFLQTMRVTGTCLSGGKCLSLLDRTSHWQSHDWDFYCPHEGFDNFCLYVIDQLGGSTIEHDCVETETYHDAGFCERRRMRTCAGVFDVLRSRSSSALLPIPHFHSTILVNFISADTLCIAYPWALHAREGVIQTRPLDNTTRAAVDKYIARGYRMLESTNLACDRNVEAICRPRGHCARNVRYFGDINCITVNFGLASSSSAEIHQYAMAPAFKWSVAWIWGGHQCSNRDCALKVDHCVHTILTTADSGLLAAYPVVAGHTGI</sequence>
<evidence type="ECO:0000313" key="2">
    <source>
        <dbReference type="Proteomes" id="UP000186601"/>
    </source>
</evidence>
<organism evidence="1 2">
    <name type="scientific">Hermanssonia centrifuga</name>
    <dbReference type="NCBI Taxonomy" id="98765"/>
    <lineage>
        <taxon>Eukaryota</taxon>
        <taxon>Fungi</taxon>
        <taxon>Dikarya</taxon>
        <taxon>Basidiomycota</taxon>
        <taxon>Agaricomycotina</taxon>
        <taxon>Agaricomycetes</taxon>
        <taxon>Polyporales</taxon>
        <taxon>Meruliaceae</taxon>
        <taxon>Hermanssonia</taxon>
    </lineage>
</organism>
<proteinExistence type="predicted"/>
<dbReference type="EMBL" id="MLYV02000397">
    <property type="protein sequence ID" value="PSS02373.1"/>
    <property type="molecule type" value="Genomic_DNA"/>
</dbReference>
<gene>
    <name evidence="1" type="ORF">PHLCEN_2v4030</name>
</gene>
<reference evidence="1 2" key="1">
    <citation type="submission" date="2018-02" db="EMBL/GenBank/DDBJ databases">
        <title>Genome sequence of the basidiomycete white-rot fungus Phlebia centrifuga.</title>
        <authorList>
            <person name="Granchi Z."/>
            <person name="Peng M."/>
            <person name="de Vries R.P."/>
            <person name="Hilden K."/>
            <person name="Makela M.R."/>
            <person name="Grigoriev I."/>
            <person name="Riley R."/>
        </authorList>
    </citation>
    <scope>NUCLEOTIDE SEQUENCE [LARGE SCALE GENOMIC DNA]</scope>
    <source>
        <strain evidence="1 2">FBCC195</strain>
    </source>
</reference>
<keyword evidence="2" id="KW-1185">Reference proteome</keyword>
<dbReference type="AlphaFoldDB" id="A0A2R6Q5I0"/>